<reference evidence="5" key="1">
    <citation type="journal article" date="2011" name="Stand. Genomic Sci.">
        <title>Non-contiguous finished genome sequence of the opportunistic oral pathogen Prevotella multisaccharivorax type strain (PPPA20).</title>
        <authorList>
            <person name="Pati A."/>
            <person name="Gronow S."/>
            <person name="Lu M."/>
            <person name="Lapidus A."/>
            <person name="Nolan M."/>
            <person name="Lucas S."/>
            <person name="Hammon N."/>
            <person name="Deshpande S."/>
            <person name="Cheng J.F."/>
            <person name="Tapia R."/>
            <person name="Han C."/>
            <person name="Goodwin L."/>
            <person name="Pitluck S."/>
            <person name="Liolios K."/>
            <person name="Pagani I."/>
            <person name="Mavromatis K."/>
            <person name="Mikhailova N."/>
            <person name="Huntemann M."/>
            <person name="Chen A."/>
            <person name="Palaniappan K."/>
            <person name="Land M."/>
            <person name="Hauser L."/>
            <person name="Detter J.C."/>
            <person name="Brambilla E.M."/>
            <person name="Rohde M."/>
            <person name="Goker M."/>
            <person name="Woyke T."/>
            <person name="Bristow J."/>
            <person name="Eisen J.A."/>
            <person name="Markowitz V."/>
            <person name="Hugenholtz P."/>
            <person name="Kyrpides N.C."/>
            <person name="Klenk H.P."/>
            <person name="Ivanova N."/>
        </authorList>
    </citation>
    <scope>NUCLEOTIDE SEQUENCE [LARGE SCALE GENOMIC DNA]</scope>
    <source>
        <strain evidence="5">DSM 17128</strain>
    </source>
</reference>
<organism evidence="4 5">
    <name type="scientific">Hallella multisaccharivorax DSM 17128</name>
    <dbReference type="NCBI Taxonomy" id="688246"/>
    <lineage>
        <taxon>Bacteria</taxon>
        <taxon>Pseudomonadati</taxon>
        <taxon>Bacteroidota</taxon>
        <taxon>Bacteroidia</taxon>
        <taxon>Bacteroidales</taxon>
        <taxon>Prevotellaceae</taxon>
        <taxon>Hallella</taxon>
    </lineage>
</organism>
<dbReference type="Proteomes" id="UP000002772">
    <property type="component" value="Unassembled WGS sequence"/>
</dbReference>
<feature type="domain" description="Glycosyltransferase 2-like" evidence="3">
    <location>
        <begin position="4"/>
        <end position="163"/>
    </location>
</feature>
<keyword evidence="2 4" id="KW-0808">Transferase</keyword>
<name>F8N8A4_9BACT</name>
<evidence type="ECO:0000256" key="2">
    <source>
        <dbReference type="ARBA" id="ARBA00022679"/>
    </source>
</evidence>
<dbReference type="Pfam" id="PF00535">
    <property type="entry name" value="Glycos_transf_2"/>
    <property type="match status" value="1"/>
</dbReference>
<evidence type="ECO:0000259" key="3">
    <source>
        <dbReference type="Pfam" id="PF00535"/>
    </source>
</evidence>
<dbReference type="CDD" id="cd00761">
    <property type="entry name" value="Glyco_tranf_GTA_type"/>
    <property type="match status" value="1"/>
</dbReference>
<dbReference type="RefSeq" id="WP_007575238.1">
    <property type="nucleotide sequence ID" value="NZ_BPTS01000002.1"/>
</dbReference>
<dbReference type="InterPro" id="IPR029044">
    <property type="entry name" value="Nucleotide-diphossugar_trans"/>
</dbReference>
<dbReference type="GO" id="GO:0016758">
    <property type="term" value="F:hexosyltransferase activity"/>
    <property type="evidence" value="ECO:0007669"/>
    <property type="project" value="UniProtKB-ARBA"/>
</dbReference>
<dbReference type="EMBL" id="GL945017">
    <property type="protein sequence ID" value="EGN57583.1"/>
    <property type="molecule type" value="Genomic_DNA"/>
</dbReference>
<dbReference type="SUPFAM" id="SSF53448">
    <property type="entry name" value="Nucleotide-diphospho-sugar transferases"/>
    <property type="match status" value="1"/>
</dbReference>
<dbReference type="PANTHER" id="PTHR22916:SF51">
    <property type="entry name" value="GLYCOSYLTRANSFERASE EPSH-RELATED"/>
    <property type="match status" value="1"/>
</dbReference>
<protein>
    <submittedName>
        <fullName evidence="4">Glycosyl transferase family 2</fullName>
    </submittedName>
</protein>
<dbReference type="STRING" id="688246.Premu_2194"/>
<dbReference type="OrthoDB" id="9815829at2"/>
<evidence type="ECO:0000313" key="4">
    <source>
        <dbReference type="EMBL" id="EGN57583.1"/>
    </source>
</evidence>
<proteinExistence type="predicted"/>
<evidence type="ECO:0000313" key="5">
    <source>
        <dbReference type="Proteomes" id="UP000002772"/>
    </source>
</evidence>
<dbReference type="Gene3D" id="3.90.550.10">
    <property type="entry name" value="Spore Coat Polysaccharide Biosynthesis Protein SpsA, Chain A"/>
    <property type="match status" value="1"/>
</dbReference>
<dbReference type="eggNOG" id="COG0463">
    <property type="taxonomic scope" value="Bacteria"/>
</dbReference>
<gene>
    <name evidence="4" type="ORF">Premu_2194</name>
</gene>
<dbReference type="PANTHER" id="PTHR22916">
    <property type="entry name" value="GLYCOSYLTRANSFERASE"/>
    <property type="match status" value="1"/>
</dbReference>
<sequence length="296" mass="33215">MLLSVIIPVYNVAGTLKRCVDSVLAQGQGVDGMEVILVDDGSTDASPQICDEYTEKGVRVLHQPNGGLSEARNAGISVARGRYITFVDSDDYLSSETYPELLRLAETTGADILEYSLTRQLRKGSAAFTLPDSVYQDMTAYWLEAEAYAHTYACNKIYRRELFSAVRFPKGRRFEDVPTLWRLIHVARRVVTTSKGCYHYTLNPDGITQKADGEAYRDLLDAHLSILTSGELSSCRGFREYYRHVLDIQLQTYIYTGNTADILLPALHFTGSLKLWLLNFIGMRALCRLARCLSRG</sequence>
<accession>F8N8A4</accession>
<evidence type="ECO:0000256" key="1">
    <source>
        <dbReference type="ARBA" id="ARBA00022676"/>
    </source>
</evidence>
<dbReference type="HOGENOM" id="CLU_025996_25_4_10"/>
<keyword evidence="1" id="KW-0328">Glycosyltransferase</keyword>
<dbReference type="InterPro" id="IPR001173">
    <property type="entry name" value="Glyco_trans_2-like"/>
</dbReference>
<dbReference type="AlphaFoldDB" id="F8N8A4"/>
<keyword evidence="5" id="KW-1185">Reference proteome</keyword>